<organism evidence="1 2">
    <name type="scientific">Capillibacterium thermochitinicola</name>
    <dbReference type="NCBI Taxonomy" id="2699427"/>
    <lineage>
        <taxon>Bacteria</taxon>
        <taxon>Bacillati</taxon>
        <taxon>Bacillota</taxon>
        <taxon>Capillibacterium</taxon>
    </lineage>
</organism>
<gene>
    <name evidence="1" type="ORF">G5B42_06490</name>
</gene>
<dbReference type="EMBL" id="JAAKDE010000012">
    <property type="protein sequence ID" value="MBA2133189.1"/>
    <property type="molecule type" value="Genomic_DNA"/>
</dbReference>
<dbReference type="RefSeq" id="WP_181339640.1">
    <property type="nucleotide sequence ID" value="NZ_JAAKDE010000012.1"/>
</dbReference>
<keyword evidence="2" id="KW-1185">Reference proteome</keyword>
<protein>
    <submittedName>
        <fullName evidence="1">Uncharacterized protein</fullName>
    </submittedName>
</protein>
<proteinExistence type="predicted"/>
<dbReference type="Proteomes" id="UP000657177">
    <property type="component" value="Unassembled WGS sequence"/>
</dbReference>
<reference evidence="1" key="1">
    <citation type="submission" date="2020-06" db="EMBL/GenBank/DDBJ databases">
        <title>Novel chitinolytic bacterium.</title>
        <authorList>
            <person name="Ungkulpasvich U."/>
            <person name="Kosugi A."/>
            <person name="Uke A."/>
        </authorList>
    </citation>
    <scope>NUCLEOTIDE SEQUENCE</scope>
    <source>
        <strain evidence="1">UUS1-1</strain>
    </source>
</reference>
<name>A0A8J6LM28_9FIRM</name>
<evidence type="ECO:0000313" key="2">
    <source>
        <dbReference type="Proteomes" id="UP000657177"/>
    </source>
</evidence>
<evidence type="ECO:0000313" key="1">
    <source>
        <dbReference type="EMBL" id="MBA2133189.1"/>
    </source>
</evidence>
<comment type="caution">
    <text evidence="1">The sequence shown here is derived from an EMBL/GenBank/DDBJ whole genome shotgun (WGS) entry which is preliminary data.</text>
</comment>
<sequence>MGTGTKGVRLIVNKDWTPETISTLGSGFFYHLSYPVEEIEPELLADIRNALLPPGTEMEILFHKNGELRRVALAELGSIIDFNTFIRLEFRLMHTLPSLKEVRSSAPNGYLLYYYHK</sequence>
<dbReference type="AlphaFoldDB" id="A0A8J6LM28"/>
<accession>A0A8J6LM28</accession>